<dbReference type="AlphaFoldDB" id="A0A8B7URV6"/>
<dbReference type="RefSeq" id="XP_020020950.1">
    <property type="nucleotide sequence ID" value="XM_020165361.1"/>
</dbReference>
<evidence type="ECO:0000256" key="2">
    <source>
        <dbReference type="SAM" id="MobiDB-lite"/>
    </source>
</evidence>
<feature type="region of interest" description="Disordered" evidence="2">
    <location>
        <begin position="118"/>
        <end position="152"/>
    </location>
</feature>
<sequence>MPSLSQDNQVCLQQQLSRPSTWTRFLPLLRPERYDTNIYQATGSKGDSQAVPDVKSSVPLTQVPMSAEVPALPVGGENGEKAPWPPHSGARSRHCSTPAVLLRLRNTQVIPKENRQGLMTRELGNRARPHEAARGRSRLQDPGERPPSPWDPRPAVRTVFPFAPHHTVTFIRCFPPPPSFFLATNTLVFHIQIKLFFVLFCLLEGVRFRFVSTLNVSALRSTDSFLKMRARTRQVAFKRCQDATITLCWFCFSSSPTPAIPAAGPAQHPGSPAVPKLFSLISSSFSSLTQFFSHLLRRPPLEAPQWRPDFSPLFPALLAAEFLRGHKELPGRLLLLLGAALALPGPPLGSHPLRMTRPVAEPREEDARVGQSSPMPRMSSCRMEMRKGPAPAQETPGRAPGQPGVGSRGSNACCFCWCCCCSCSCLTVRNQEDQRPTRASHELRTDFPICEESSTPTLEEVSAWAQSFDTLMLTPAGRNAFREFLRTEFSEENMLFWMACEELKKEANKSIIEEKAKIIYEDYISILSPKEVSLDSRVREGINRNMGQPSQHIFDDAQLQIYTLMHRDSYPRFMNSAIYKDLLQSLSEKSAEA</sequence>
<dbReference type="Pfam" id="PF00615">
    <property type="entry name" value="RGS"/>
    <property type="match status" value="1"/>
</dbReference>
<dbReference type="PANTHER" id="PTHR10845:SF277">
    <property type="entry name" value="REGULATOR OF G-PROTEIN SIGNALING 20"/>
    <property type="match status" value="1"/>
</dbReference>
<dbReference type="SMART" id="SM00315">
    <property type="entry name" value="RGS"/>
    <property type="match status" value="1"/>
</dbReference>
<feature type="compositionally biased region" description="Low complexity" evidence="2">
    <location>
        <begin position="372"/>
        <end position="382"/>
    </location>
</feature>
<dbReference type="Gene3D" id="1.10.167.10">
    <property type="entry name" value="Regulator of G-protein Signalling 4, domain 2"/>
    <property type="match status" value="1"/>
</dbReference>
<dbReference type="InterPro" id="IPR016137">
    <property type="entry name" value="RGS"/>
</dbReference>
<evidence type="ECO:0000313" key="4">
    <source>
        <dbReference type="RefSeq" id="XP_020020950.1"/>
    </source>
</evidence>
<keyword evidence="1" id="KW-0734">Signal transduction inhibitor</keyword>
<feature type="region of interest" description="Disordered" evidence="2">
    <location>
        <begin position="360"/>
        <end position="403"/>
    </location>
</feature>
<name>A0A8B7URV6_CASCN</name>
<dbReference type="PROSITE" id="PS50132">
    <property type="entry name" value="RGS"/>
    <property type="match status" value="1"/>
</dbReference>
<dbReference type="SUPFAM" id="SSF48097">
    <property type="entry name" value="Regulator of G-protein signaling, RGS"/>
    <property type="match status" value="1"/>
</dbReference>
<dbReference type="InterPro" id="IPR044926">
    <property type="entry name" value="RGS_subdomain_2"/>
</dbReference>
<dbReference type="KEGG" id="ccan:109687457"/>
<organism evidence="4">
    <name type="scientific">Castor canadensis</name>
    <name type="common">American beaver</name>
    <dbReference type="NCBI Taxonomy" id="51338"/>
    <lineage>
        <taxon>Eukaryota</taxon>
        <taxon>Metazoa</taxon>
        <taxon>Chordata</taxon>
        <taxon>Craniata</taxon>
        <taxon>Vertebrata</taxon>
        <taxon>Euteleostomi</taxon>
        <taxon>Mammalia</taxon>
        <taxon>Eutheria</taxon>
        <taxon>Euarchontoglires</taxon>
        <taxon>Glires</taxon>
        <taxon>Rodentia</taxon>
        <taxon>Castorimorpha</taxon>
        <taxon>Castoridae</taxon>
        <taxon>Castor</taxon>
    </lineage>
</organism>
<dbReference type="FunFam" id="1.10.167.10:FF:000001">
    <property type="entry name" value="Putative regulator of g-protein signaling 12"/>
    <property type="match status" value="1"/>
</dbReference>
<dbReference type="CTD" id="8601"/>
<feature type="domain" description="RGS" evidence="3">
    <location>
        <begin position="467"/>
        <end position="583"/>
    </location>
</feature>
<accession>A0A8B7URV6</accession>
<dbReference type="OrthoDB" id="10266999at2759"/>
<evidence type="ECO:0000259" key="3">
    <source>
        <dbReference type="PROSITE" id="PS50132"/>
    </source>
</evidence>
<reference evidence="4" key="1">
    <citation type="submission" date="2025-08" db="UniProtKB">
        <authorList>
            <consortium name="RefSeq"/>
        </authorList>
    </citation>
    <scope>IDENTIFICATION</scope>
    <source>
        <tissue evidence="4">Leukocyte</tissue>
    </source>
</reference>
<dbReference type="GO" id="GO:0009968">
    <property type="term" value="P:negative regulation of signal transduction"/>
    <property type="evidence" value="ECO:0007669"/>
    <property type="project" value="UniProtKB-KW"/>
</dbReference>
<dbReference type="InterPro" id="IPR036305">
    <property type="entry name" value="RGS_sf"/>
</dbReference>
<evidence type="ECO:0000256" key="1">
    <source>
        <dbReference type="ARBA" id="ARBA00022700"/>
    </source>
</evidence>
<feature type="compositionally biased region" description="Basic and acidic residues" evidence="2">
    <location>
        <begin position="123"/>
        <end position="144"/>
    </location>
</feature>
<proteinExistence type="predicted"/>
<dbReference type="PRINTS" id="PR01301">
    <property type="entry name" value="RGSPROTEIN"/>
</dbReference>
<gene>
    <name evidence="4" type="primary">LOC109687457</name>
</gene>
<protein>
    <submittedName>
        <fullName evidence="4">Regulator of G-protein signaling 20-like</fullName>
    </submittedName>
</protein>
<dbReference type="PANTHER" id="PTHR10845">
    <property type="entry name" value="REGULATOR OF G PROTEIN SIGNALING"/>
    <property type="match status" value="1"/>
</dbReference>